<dbReference type="OrthoDB" id="10027144at2759"/>
<feature type="domain" description="K Homology" evidence="4">
    <location>
        <begin position="584"/>
        <end position="651"/>
    </location>
</feature>
<feature type="domain" description="K Homology" evidence="4">
    <location>
        <begin position="798"/>
        <end position="887"/>
    </location>
</feature>
<dbReference type="Proteomes" id="UP000794436">
    <property type="component" value="Unassembled WGS sequence"/>
</dbReference>
<feature type="domain" description="K Homology" evidence="4">
    <location>
        <begin position="1104"/>
        <end position="1174"/>
    </location>
</feature>
<feature type="domain" description="K Homology" evidence="4">
    <location>
        <begin position="219"/>
        <end position="283"/>
    </location>
</feature>
<feature type="compositionally biased region" description="Basic and acidic residues" evidence="3">
    <location>
        <begin position="1187"/>
        <end position="1196"/>
    </location>
</feature>
<dbReference type="SUPFAM" id="SSF54791">
    <property type="entry name" value="Eukaryotic type KH-domain (KH-domain type I)"/>
    <property type="match status" value="7"/>
</dbReference>
<dbReference type="Gene3D" id="3.30.1370.10">
    <property type="entry name" value="K Homology domain, type 1"/>
    <property type="match status" value="6"/>
</dbReference>
<organism evidence="5 6">
    <name type="scientific">Pythium oligandrum</name>
    <name type="common">Mycoparasitic fungus</name>
    <dbReference type="NCBI Taxonomy" id="41045"/>
    <lineage>
        <taxon>Eukaryota</taxon>
        <taxon>Sar</taxon>
        <taxon>Stramenopiles</taxon>
        <taxon>Oomycota</taxon>
        <taxon>Peronosporomycetes</taxon>
        <taxon>Pythiales</taxon>
        <taxon>Pythiaceae</taxon>
        <taxon>Pythium</taxon>
    </lineage>
</organism>
<dbReference type="EMBL" id="SPLM01000078">
    <property type="protein sequence ID" value="TMW60999.1"/>
    <property type="molecule type" value="Genomic_DNA"/>
</dbReference>
<dbReference type="SMART" id="SM00322">
    <property type="entry name" value="KH"/>
    <property type="match status" value="11"/>
</dbReference>
<feature type="domain" description="K Homology" evidence="4">
    <location>
        <begin position="956"/>
        <end position="1035"/>
    </location>
</feature>
<accession>A0A8K1CCS2</accession>
<sequence length="1300" mass="144207">MAPASPKKAVNAAELLAQTQARLKTIAAAKEENATKGKALDEKLRRAFKTPPKRPNVTIDKIDEEMTRLEHRRNTTSMSLNDEKFILRELQLLKDKKVQVQEFEQFQQWVETTRTEREERFAQNKEYEKQLQELQGGLKKMSLAAKLQCNVADFSSIEITVPTERMGSVIGKGGAMATKIEEECSVLLEVEKQSNVVKITSTRANVQKAKEAIENITLATTHTIGLHPDTIKVLMAQKGKNLQELEQKLAIKIDINRVEGLLSTIAAPARVKQLEKALKELEEGKVEIQLPAEIVPKLIGKKGETINQLMEDTGCLVDIDKVTNAVRLCGTKESVGMAKKFIYELIEDQSQREREFSVHDTVVFPSPDYAAFKFGFFAEFLMSNKAQQLKLLRTDASDAKIKVLKEEQKIHVIGNKAQLKAMEEALRERLREFEAHHWLHEVSDNYVLSLIIGKKGAKIKQIEEEGKEAHVKVDIQGAHVCVFGDTPAGIEHARATILEVVEQNQRSVYHTSQHLIAILLNNKRAKLSEIETSSGCKLNLPPPPASGEAKGKTDTSDKQAKITLTGTLEAISDAKTQLEQLDEAHHVRYWPLDDDEVATVIGSKGATISDLESKSGAKLRVLRDGSNAELEMLGTQEQLTAVQKALDELLQTKNRELLQLDPFATGCVIGKKGDRIKTIREAHPDASVDAFPNRGQVRIKAANPEALRACVEHVLKLLRETQVVESVKLPTGSTAGSFTAILEKYPAIAMRLQELEAEGGENMKVTYQEDGRVAKLRGPALGIGALKKFLEMLVDPESHFVETIKVPTYTFASVLLTKGSDGTIDANKLNENALRICKHTGCEIRVKKLTGTGRKDEQENPEGVIRIEGTNPAKVYEAKDQVEKVLQFYHSECIQALDKLPQSVVPRLYELLPTLTAKHRVVFSLPNATTIKVFTDAKATTRDVVAQLKKELEVWKKQHVEMPIPGWLVPVLVGKNGENIKKLGVESQNARLELSQSTGASGGKFAAQEERVLTISAREDAVIQLAVQNVKAFIQLHENRTSTVDVAKNKMDLVISAKKDAPSGVQVHIVHNAKNAETVQVVVYGGEHEDREALVEKIEHLISTSVIETITLPPNASNSVVGALIGKSGANIRALQKEFPRVMIDIKREANTISLKGPTDDVLQVKSVMEDKVQELLRQQEEYEQRTRQIEEEKRAQQQQYRAKPASVDGESDENAEPNQTKVSPPVVARTGPVGGSASMNQPKLNKNQRRRIRKRAENEKKSDVLSMIMGGESTTTTETETSVESSSHYHSSSGYSLRL</sequence>
<gene>
    <name evidence="5" type="ORF">Poli38472_014460</name>
</gene>
<feature type="domain" description="K Homology" evidence="4">
    <location>
        <begin position="284"/>
        <end position="347"/>
    </location>
</feature>
<keyword evidence="2" id="KW-0694">RNA-binding</keyword>
<dbReference type="Gene3D" id="3.30.310.210">
    <property type="match status" value="1"/>
</dbReference>
<reference evidence="5" key="1">
    <citation type="submission" date="2019-03" db="EMBL/GenBank/DDBJ databases">
        <title>Long read genome sequence of the mycoparasitic Pythium oligandrum ATCC 38472 isolated from sugarbeet rhizosphere.</title>
        <authorList>
            <person name="Gaulin E."/>
        </authorList>
    </citation>
    <scope>NUCLEOTIDE SEQUENCE</scope>
    <source>
        <strain evidence="5">ATCC 38472_TT</strain>
    </source>
</reference>
<evidence type="ECO:0000259" key="4">
    <source>
        <dbReference type="SMART" id="SM00322"/>
    </source>
</evidence>
<dbReference type="InterPro" id="IPR004088">
    <property type="entry name" value="KH_dom_type_1"/>
</dbReference>
<dbReference type="PANTHER" id="PTHR10288">
    <property type="entry name" value="KH DOMAIN CONTAINING RNA BINDING PROTEIN"/>
    <property type="match status" value="1"/>
</dbReference>
<keyword evidence="6" id="KW-1185">Reference proteome</keyword>
<feature type="domain" description="K Homology" evidence="4">
    <location>
        <begin position="503"/>
        <end position="583"/>
    </location>
</feature>
<comment type="caution">
    <text evidence="5">The sequence shown here is derived from an EMBL/GenBank/DDBJ whole genome shotgun (WGS) entry which is preliminary data.</text>
</comment>
<feature type="domain" description="K Homology" evidence="4">
    <location>
        <begin position="153"/>
        <end position="218"/>
    </location>
</feature>
<dbReference type="CDD" id="cd00105">
    <property type="entry name" value="KH-I"/>
    <property type="match status" value="2"/>
</dbReference>
<feature type="compositionally biased region" description="Low complexity" evidence="3">
    <location>
        <begin position="1272"/>
        <end position="1300"/>
    </location>
</feature>
<evidence type="ECO:0000313" key="5">
    <source>
        <dbReference type="EMBL" id="TMW60999.1"/>
    </source>
</evidence>
<keyword evidence="1" id="KW-0677">Repeat</keyword>
<dbReference type="InterPro" id="IPR036612">
    <property type="entry name" value="KH_dom_type_1_sf"/>
</dbReference>
<evidence type="ECO:0000256" key="1">
    <source>
        <dbReference type="ARBA" id="ARBA00022737"/>
    </source>
</evidence>
<proteinExistence type="predicted"/>
<feature type="region of interest" description="Disordered" evidence="3">
    <location>
        <begin position="1187"/>
        <end position="1300"/>
    </location>
</feature>
<dbReference type="PROSITE" id="PS50084">
    <property type="entry name" value="KH_TYPE_1"/>
    <property type="match status" value="6"/>
</dbReference>
<name>A0A8K1CCS2_PYTOL</name>
<dbReference type="InterPro" id="IPR004087">
    <property type="entry name" value="KH_dom"/>
</dbReference>
<feature type="region of interest" description="Disordered" evidence="3">
    <location>
        <begin position="533"/>
        <end position="557"/>
    </location>
</feature>
<feature type="domain" description="K Homology" evidence="4">
    <location>
        <begin position="652"/>
        <end position="719"/>
    </location>
</feature>
<feature type="domain" description="K Homology" evidence="4">
    <location>
        <begin position="356"/>
        <end position="431"/>
    </location>
</feature>
<feature type="domain" description="K Homology" evidence="4">
    <location>
        <begin position="434"/>
        <end position="502"/>
    </location>
</feature>
<protein>
    <recommendedName>
        <fullName evidence="4">K Homology domain-containing protein</fullName>
    </recommendedName>
</protein>
<evidence type="ECO:0000256" key="2">
    <source>
        <dbReference type="PROSITE-ProRule" id="PRU00117"/>
    </source>
</evidence>
<dbReference type="GO" id="GO:0003723">
    <property type="term" value="F:RNA binding"/>
    <property type="evidence" value="ECO:0007669"/>
    <property type="project" value="UniProtKB-UniRule"/>
</dbReference>
<evidence type="ECO:0000313" key="6">
    <source>
        <dbReference type="Proteomes" id="UP000794436"/>
    </source>
</evidence>
<dbReference type="Pfam" id="PF00013">
    <property type="entry name" value="KH_1"/>
    <property type="match status" value="7"/>
</dbReference>
<evidence type="ECO:0000256" key="3">
    <source>
        <dbReference type="SAM" id="MobiDB-lite"/>
    </source>
</evidence>